<evidence type="ECO:0000256" key="2">
    <source>
        <dbReference type="ARBA" id="ARBA00022692"/>
    </source>
</evidence>
<dbReference type="OrthoDB" id="2496787at2759"/>
<feature type="transmembrane region" description="Helical" evidence="6">
    <location>
        <begin position="71"/>
        <end position="93"/>
    </location>
</feature>
<dbReference type="InterPro" id="IPR049326">
    <property type="entry name" value="Rhodopsin_dom_fungi"/>
</dbReference>
<keyword evidence="3 6" id="KW-1133">Transmembrane helix</keyword>
<evidence type="ECO:0000259" key="7">
    <source>
        <dbReference type="Pfam" id="PF20684"/>
    </source>
</evidence>
<protein>
    <submittedName>
        <fullName evidence="8">39cccb01-2799-4dd1-9868-3c5e47bc85e7</fullName>
    </submittedName>
</protein>
<dbReference type="InterPro" id="IPR052337">
    <property type="entry name" value="SAT4-like"/>
</dbReference>
<dbReference type="GO" id="GO:0016020">
    <property type="term" value="C:membrane"/>
    <property type="evidence" value="ECO:0007669"/>
    <property type="project" value="UniProtKB-SubCell"/>
</dbReference>
<evidence type="ECO:0000256" key="4">
    <source>
        <dbReference type="ARBA" id="ARBA00023136"/>
    </source>
</evidence>
<evidence type="ECO:0000256" key="6">
    <source>
        <dbReference type="SAM" id="Phobius"/>
    </source>
</evidence>
<comment type="similarity">
    <text evidence="5">Belongs to the SAT4 family.</text>
</comment>
<dbReference type="Proteomes" id="UP000624404">
    <property type="component" value="Unassembled WGS sequence"/>
</dbReference>
<keyword evidence="9" id="KW-1185">Reference proteome</keyword>
<feature type="transmembrane region" description="Helical" evidence="6">
    <location>
        <begin position="23"/>
        <end position="51"/>
    </location>
</feature>
<accession>A0A8H2VQZ7</accession>
<dbReference type="AlphaFoldDB" id="A0A8H2VQZ7"/>
<gene>
    <name evidence="8" type="ORF">SCLTRI_LOCUS2508</name>
</gene>
<sequence>MLAAKASVILQLMQIFTANAESFVYWSFLSLLGLNGAFYFSIFVAFILACLPRTNLTDPSLPGTCISNNGYVLATSVFKIVLDLSILILHLVVVWSLRKRLKRKLTVGAVFGTGIFIIRLAYTVRLTLAEDVAHAIFPVDPWALLELTSVIMVG</sequence>
<feature type="domain" description="Rhodopsin" evidence="7">
    <location>
        <begin position="3"/>
        <end position="151"/>
    </location>
</feature>
<name>A0A8H2VQZ7_9HELO</name>
<organism evidence="8 9">
    <name type="scientific">Sclerotinia trifoliorum</name>
    <dbReference type="NCBI Taxonomy" id="28548"/>
    <lineage>
        <taxon>Eukaryota</taxon>
        <taxon>Fungi</taxon>
        <taxon>Dikarya</taxon>
        <taxon>Ascomycota</taxon>
        <taxon>Pezizomycotina</taxon>
        <taxon>Leotiomycetes</taxon>
        <taxon>Helotiales</taxon>
        <taxon>Sclerotiniaceae</taxon>
        <taxon>Sclerotinia</taxon>
    </lineage>
</organism>
<comment type="subcellular location">
    <subcellularLocation>
        <location evidence="1">Membrane</location>
        <topology evidence="1">Multi-pass membrane protein</topology>
    </subcellularLocation>
</comment>
<feature type="transmembrane region" description="Helical" evidence="6">
    <location>
        <begin position="105"/>
        <end position="122"/>
    </location>
</feature>
<dbReference type="EMBL" id="CAJHIA010000009">
    <property type="protein sequence ID" value="CAD6442716.1"/>
    <property type="molecule type" value="Genomic_DNA"/>
</dbReference>
<evidence type="ECO:0000313" key="8">
    <source>
        <dbReference type="EMBL" id="CAD6442716.1"/>
    </source>
</evidence>
<proteinExistence type="inferred from homology"/>
<keyword evidence="2 6" id="KW-0812">Transmembrane</keyword>
<dbReference type="PANTHER" id="PTHR33048">
    <property type="entry name" value="PTH11-LIKE INTEGRAL MEMBRANE PROTEIN (AFU_ORTHOLOGUE AFUA_5G11245)"/>
    <property type="match status" value="1"/>
</dbReference>
<evidence type="ECO:0000313" key="9">
    <source>
        <dbReference type="Proteomes" id="UP000624404"/>
    </source>
</evidence>
<keyword evidence="4 6" id="KW-0472">Membrane</keyword>
<dbReference type="PANTHER" id="PTHR33048:SF160">
    <property type="entry name" value="SAT4 FAMILY MEMBRANE PROTEIN"/>
    <property type="match status" value="1"/>
</dbReference>
<evidence type="ECO:0000256" key="3">
    <source>
        <dbReference type="ARBA" id="ARBA00022989"/>
    </source>
</evidence>
<comment type="caution">
    <text evidence="8">The sequence shown here is derived from an EMBL/GenBank/DDBJ whole genome shotgun (WGS) entry which is preliminary data.</text>
</comment>
<reference evidence="8" key="1">
    <citation type="submission" date="2020-10" db="EMBL/GenBank/DDBJ databases">
        <authorList>
            <person name="Kusch S."/>
        </authorList>
    </citation>
    <scope>NUCLEOTIDE SEQUENCE</scope>
    <source>
        <strain evidence="8">SwB9</strain>
    </source>
</reference>
<evidence type="ECO:0000256" key="5">
    <source>
        <dbReference type="ARBA" id="ARBA00038359"/>
    </source>
</evidence>
<dbReference type="Pfam" id="PF20684">
    <property type="entry name" value="Fung_rhodopsin"/>
    <property type="match status" value="1"/>
</dbReference>
<evidence type="ECO:0000256" key="1">
    <source>
        <dbReference type="ARBA" id="ARBA00004141"/>
    </source>
</evidence>